<organism evidence="1 2">
    <name type="scientific">Eumeta variegata</name>
    <name type="common">Bagworm moth</name>
    <name type="synonym">Eumeta japonica</name>
    <dbReference type="NCBI Taxonomy" id="151549"/>
    <lineage>
        <taxon>Eukaryota</taxon>
        <taxon>Metazoa</taxon>
        <taxon>Ecdysozoa</taxon>
        <taxon>Arthropoda</taxon>
        <taxon>Hexapoda</taxon>
        <taxon>Insecta</taxon>
        <taxon>Pterygota</taxon>
        <taxon>Neoptera</taxon>
        <taxon>Endopterygota</taxon>
        <taxon>Lepidoptera</taxon>
        <taxon>Glossata</taxon>
        <taxon>Ditrysia</taxon>
        <taxon>Tineoidea</taxon>
        <taxon>Psychidae</taxon>
        <taxon>Oiketicinae</taxon>
        <taxon>Eumeta</taxon>
    </lineage>
</organism>
<keyword evidence="2" id="KW-1185">Reference proteome</keyword>
<gene>
    <name evidence="1" type="ORF">EVAR_32200_1</name>
</gene>
<sequence>MVTSTSVNNKNIDSVRRMIGTNKHVTHYEIWASLGVGMSQIQILHKHLGMIKLCSRWFPDDLTEVQKTDRVIRFNAMITRLKEGVSNLVLDIVSGEETFITTTPEQSSNQP</sequence>
<dbReference type="Proteomes" id="UP000299102">
    <property type="component" value="Unassembled WGS sequence"/>
</dbReference>
<reference evidence="1 2" key="1">
    <citation type="journal article" date="2019" name="Commun. Biol.">
        <title>The bagworm genome reveals a unique fibroin gene that provides high tensile strength.</title>
        <authorList>
            <person name="Kono N."/>
            <person name="Nakamura H."/>
            <person name="Ohtoshi R."/>
            <person name="Tomita M."/>
            <person name="Numata K."/>
            <person name="Arakawa K."/>
        </authorList>
    </citation>
    <scope>NUCLEOTIDE SEQUENCE [LARGE SCALE GENOMIC DNA]</scope>
</reference>
<accession>A0A4C1W0F7</accession>
<name>A0A4C1W0F7_EUMVA</name>
<proteinExistence type="predicted"/>
<dbReference type="OrthoDB" id="10017160at2759"/>
<evidence type="ECO:0000313" key="1">
    <source>
        <dbReference type="EMBL" id="GBP43634.1"/>
    </source>
</evidence>
<dbReference type="AlphaFoldDB" id="A0A4C1W0F7"/>
<protein>
    <submittedName>
        <fullName evidence="1">Uncharacterized protein</fullName>
    </submittedName>
</protein>
<comment type="caution">
    <text evidence="1">The sequence shown here is derived from an EMBL/GenBank/DDBJ whole genome shotgun (WGS) entry which is preliminary data.</text>
</comment>
<dbReference type="EMBL" id="BGZK01000439">
    <property type="protein sequence ID" value="GBP43634.1"/>
    <property type="molecule type" value="Genomic_DNA"/>
</dbReference>
<evidence type="ECO:0000313" key="2">
    <source>
        <dbReference type="Proteomes" id="UP000299102"/>
    </source>
</evidence>